<protein>
    <submittedName>
        <fullName evidence="2">Dynein heavy chain 1, axonemal-like</fullName>
    </submittedName>
</protein>
<dbReference type="GO" id="GO:0045505">
    <property type="term" value="F:dynein intermediate chain binding"/>
    <property type="evidence" value="ECO:0007669"/>
    <property type="project" value="InterPro"/>
</dbReference>
<dbReference type="RefSeq" id="XP_033349258.1">
    <property type="nucleotide sequence ID" value="XM_033493367.1"/>
</dbReference>
<gene>
    <name evidence="2" type="primary">LOC117233240</name>
</gene>
<sequence>MVWWAYKQEELSTAEIKEEIAFHMTMKQNLQATLPNTIAIGPFLANVRPLKDLLMRKRHECATELLVMLTEKLRTEVDDILEEYTQIRYKLREVPQSIEHIFEIRDWMETIPLRVQNLDERMDVLKLDFDILDGFLWNISDEDFHAKWEVIGCPLQIENEVMKIFVSIGLEISTLA</sequence>
<dbReference type="GO" id="GO:0007018">
    <property type="term" value="P:microtubule-based movement"/>
    <property type="evidence" value="ECO:0007669"/>
    <property type="project" value="InterPro"/>
</dbReference>
<dbReference type="PANTHER" id="PTHR22878:SF73">
    <property type="entry name" value="DYNEIN AXONEMAL HEAVY CHAIN 1"/>
    <property type="match status" value="1"/>
</dbReference>
<dbReference type="AlphaFoldDB" id="A0A6J3K847"/>
<evidence type="ECO:0000313" key="2">
    <source>
        <dbReference type="RefSeq" id="XP_033349258.1"/>
    </source>
</evidence>
<dbReference type="GO" id="GO:0030286">
    <property type="term" value="C:dynein complex"/>
    <property type="evidence" value="ECO:0007669"/>
    <property type="project" value="InterPro"/>
</dbReference>
<dbReference type="GO" id="GO:0051959">
    <property type="term" value="F:dynein light intermediate chain binding"/>
    <property type="evidence" value="ECO:0007669"/>
    <property type="project" value="InterPro"/>
</dbReference>
<evidence type="ECO:0000313" key="1">
    <source>
        <dbReference type="Proteomes" id="UP000504631"/>
    </source>
</evidence>
<organism evidence="1 2">
    <name type="scientific">Bombus vosnesenskii</name>
    <dbReference type="NCBI Taxonomy" id="207650"/>
    <lineage>
        <taxon>Eukaryota</taxon>
        <taxon>Metazoa</taxon>
        <taxon>Ecdysozoa</taxon>
        <taxon>Arthropoda</taxon>
        <taxon>Hexapoda</taxon>
        <taxon>Insecta</taxon>
        <taxon>Pterygota</taxon>
        <taxon>Neoptera</taxon>
        <taxon>Endopterygota</taxon>
        <taxon>Hymenoptera</taxon>
        <taxon>Apocrita</taxon>
        <taxon>Aculeata</taxon>
        <taxon>Apoidea</taxon>
        <taxon>Anthophila</taxon>
        <taxon>Apidae</taxon>
        <taxon>Bombus</taxon>
        <taxon>Pyrobombus</taxon>
    </lineage>
</organism>
<keyword evidence="1" id="KW-1185">Reference proteome</keyword>
<dbReference type="GeneID" id="117233240"/>
<proteinExistence type="predicted"/>
<dbReference type="InterPro" id="IPR026983">
    <property type="entry name" value="DHC"/>
</dbReference>
<name>A0A6J3K847_9HYME</name>
<accession>A0A6J3K847</accession>
<reference evidence="2" key="1">
    <citation type="submission" date="2025-08" db="UniProtKB">
        <authorList>
            <consortium name="RefSeq"/>
        </authorList>
    </citation>
    <scope>IDENTIFICATION</scope>
    <source>
        <tissue evidence="2">Muscle</tissue>
    </source>
</reference>
<dbReference type="Proteomes" id="UP000504631">
    <property type="component" value="Unplaced"/>
</dbReference>
<dbReference type="PANTHER" id="PTHR22878">
    <property type="entry name" value="DYNEIN HEAVY CHAIN 6, AXONEMAL-LIKE-RELATED"/>
    <property type="match status" value="1"/>
</dbReference>
<dbReference type="KEGG" id="bvk:117233240"/>